<evidence type="ECO:0000313" key="2">
    <source>
        <dbReference type="EMBL" id="AGG54519.1"/>
    </source>
</evidence>
<gene>
    <name evidence="2" type="ORF">CYYG_00017</name>
</gene>
<organism evidence="2 3">
    <name type="scientific">Cyanophage SS120-1</name>
    <dbReference type="NCBI Taxonomy" id="616674"/>
    <lineage>
        <taxon>Viruses</taxon>
        <taxon>Duplodnaviria</taxon>
        <taxon>Heunggongvirae</taxon>
        <taxon>Uroviricota</taxon>
        <taxon>Caudoviricetes</taxon>
        <taxon>Autographivirales</taxon>
        <taxon>Banchanvirus</taxon>
        <taxon>Banchanvirus SS1201</taxon>
    </lineage>
</organism>
<dbReference type="KEGG" id="vg:15013327"/>
<accession>M1TVR9</accession>
<proteinExistence type="predicted"/>
<protein>
    <submittedName>
        <fullName evidence="2">Uncharacterized protein</fullName>
    </submittedName>
</protein>
<keyword evidence="3" id="KW-1185">Reference proteome</keyword>
<dbReference type="EMBL" id="HQ316584">
    <property type="protein sequence ID" value="AGG54519.1"/>
    <property type="molecule type" value="Genomic_DNA"/>
</dbReference>
<reference evidence="2 3" key="1">
    <citation type="submission" date="2010-03" db="EMBL/GenBank/DDBJ databases">
        <title>The Genome Sequence of Cyanophage P-SSP9.</title>
        <authorList>
            <consortium name="The Broad Institute Genome Sequencing Platform"/>
            <person name="Henn M.R."/>
            <person name="Sullivan M.S."/>
            <person name="Osburne M.S."/>
            <person name="Levin J."/>
            <person name="Malboeuf C."/>
            <person name="Casali M."/>
            <person name="Russ C."/>
            <person name="Lennon N."/>
            <person name="Erlich R."/>
            <person name="Young S.K."/>
            <person name="Koehrsen M."/>
            <person name="Yandava C."/>
            <person name="Zeng Q."/>
            <person name="Alvarado L."/>
            <person name="Anderson S."/>
            <person name="Berlin A."/>
            <person name="Borenstein D."/>
            <person name="Chen Z."/>
            <person name="Engels R."/>
            <person name="Freedman E."/>
            <person name="Gellesch M."/>
            <person name="Goldberg J."/>
            <person name="Green L."/>
            <person name="Griggs A."/>
            <person name="Gujja S."/>
            <person name="Heiman D."/>
            <person name="Hepburn T."/>
            <person name="Howarth C."/>
            <person name="Jen D."/>
            <person name="Larson L."/>
            <person name="Lewis B."/>
            <person name="Mehta T."/>
            <person name="Park D."/>
            <person name="Pearson M."/>
            <person name="Roberts A."/>
            <person name="Ryan E."/>
            <person name="Saif S."/>
            <person name="Shea T."/>
            <person name="Shenoy N."/>
            <person name="Sisk P."/>
            <person name="Stolte C."/>
            <person name="Sykes S."/>
            <person name="Walk T."/>
            <person name="White J."/>
            <person name="Yu Q."/>
            <person name="Coleman M.L."/>
            <person name="Huang K.H."/>
            <person name="Weigele P.R."/>
            <person name="DeFrancesco A.S."/>
            <person name="Kern S.E."/>
            <person name="Thompson L.R."/>
            <person name="Fu R."/>
            <person name="Hombeck B."/>
            <person name="Chisholm S.W."/>
            <person name="Haas B."/>
            <person name="Nusbaum C."/>
            <person name="Galagan J."/>
            <person name="Birren B."/>
        </authorList>
    </citation>
    <scope>NUCLEOTIDE SEQUENCE [LARGE SCALE GENOMIC DNA]</scope>
    <source>
        <strain evidence="2 3">P-SSP9</strain>
    </source>
</reference>
<feature type="region of interest" description="Disordered" evidence="1">
    <location>
        <begin position="1"/>
        <end position="97"/>
    </location>
</feature>
<dbReference type="GeneID" id="15013327"/>
<dbReference type="RefSeq" id="YP_007676863.1">
    <property type="nucleotide sequence ID" value="NC_020872.1"/>
</dbReference>
<sequence length="97" mass="11011">MASSKTSKFYKKNPKSAAKRRAYDRAYKKREKGSLASGAKKKRLKRADSKRWAERKRRGIAGKGGKDISHTKSGRTVLESRSKNRARNGKNKKSTKK</sequence>
<evidence type="ECO:0000313" key="3">
    <source>
        <dbReference type="Proteomes" id="UP000202740"/>
    </source>
</evidence>
<feature type="compositionally biased region" description="Basic residues" evidence="1">
    <location>
        <begin position="83"/>
        <end position="97"/>
    </location>
</feature>
<name>M1TVR9_9CAUD</name>
<evidence type="ECO:0000256" key="1">
    <source>
        <dbReference type="SAM" id="MobiDB-lite"/>
    </source>
</evidence>
<feature type="compositionally biased region" description="Basic residues" evidence="1">
    <location>
        <begin position="8"/>
        <end position="20"/>
    </location>
</feature>
<dbReference type="Proteomes" id="UP000202740">
    <property type="component" value="Segment"/>
</dbReference>